<keyword evidence="3" id="KW-0804">Transcription</keyword>
<dbReference type="Pfam" id="PF17932">
    <property type="entry name" value="TetR_C_24"/>
    <property type="match status" value="1"/>
</dbReference>
<dbReference type="RefSeq" id="WP_197015957.1">
    <property type="nucleotide sequence ID" value="NZ_BAABES010000003.1"/>
</dbReference>
<dbReference type="InterPro" id="IPR036271">
    <property type="entry name" value="Tet_transcr_reg_TetR-rel_C_sf"/>
</dbReference>
<dbReference type="GO" id="GO:0000976">
    <property type="term" value="F:transcription cis-regulatory region binding"/>
    <property type="evidence" value="ECO:0007669"/>
    <property type="project" value="TreeGrafter"/>
</dbReference>
<organism evidence="7 8">
    <name type="scientific">Actinomadura viridis</name>
    <dbReference type="NCBI Taxonomy" id="58110"/>
    <lineage>
        <taxon>Bacteria</taxon>
        <taxon>Bacillati</taxon>
        <taxon>Actinomycetota</taxon>
        <taxon>Actinomycetes</taxon>
        <taxon>Streptosporangiales</taxon>
        <taxon>Thermomonosporaceae</taxon>
        <taxon>Actinomadura</taxon>
    </lineage>
</organism>
<dbReference type="InterPro" id="IPR009057">
    <property type="entry name" value="Homeodomain-like_sf"/>
</dbReference>
<dbReference type="PRINTS" id="PR00455">
    <property type="entry name" value="HTHTETR"/>
</dbReference>
<dbReference type="InterPro" id="IPR041490">
    <property type="entry name" value="KstR2_TetR_C"/>
</dbReference>
<evidence type="ECO:0000256" key="3">
    <source>
        <dbReference type="ARBA" id="ARBA00023163"/>
    </source>
</evidence>
<evidence type="ECO:0000259" key="6">
    <source>
        <dbReference type="PROSITE" id="PS50977"/>
    </source>
</evidence>
<dbReference type="Gene3D" id="1.10.10.60">
    <property type="entry name" value="Homeodomain-like"/>
    <property type="match status" value="1"/>
</dbReference>
<protein>
    <submittedName>
        <fullName evidence="7">AcrR family transcriptional regulator</fullName>
    </submittedName>
</protein>
<feature type="region of interest" description="Disordered" evidence="5">
    <location>
        <begin position="1"/>
        <end position="25"/>
    </location>
</feature>
<accession>A0A931DSI0</accession>
<keyword evidence="1" id="KW-0805">Transcription regulation</keyword>
<dbReference type="AlphaFoldDB" id="A0A931DSI0"/>
<dbReference type="InterPro" id="IPR001647">
    <property type="entry name" value="HTH_TetR"/>
</dbReference>
<evidence type="ECO:0000256" key="2">
    <source>
        <dbReference type="ARBA" id="ARBA00023125"/>
    </source>
</evidence>
<comment type="caution">
    <text evidence="7">The sequence shown here is derived from an EMBL/GenBank/DDBJ whole genome shotgun (WGS) entry which is preliminary data.</text>
</comment>
<dbReference type="SUPFAM" id="SSF48498">
    <property type="entry name" value="Tetracyclin repressor-like, C-terminal domain"/>
    <property type="match status" value="1"/>
</dbReference>
<keyword evidence="2 4" id="KW-0238">DNA-binding</keyword>
<keyword evidence="8" id="KW-1185">Reference proteome</keyword>
<proteinExistence type="predicted"/>
<evidence type="ECO:0000313" key="8">
    <source>
        <dbReference type="Proteomes" id="UP000614047"/>
    </source>
</evidence>
<dbReference type="EMBL" id="JADOUA010000001">
    <property type="protein sequence ID" value="MBG6093958.1"/>
    <property type="molecule type" value="Genomic_DNA"/>
</dbReference>
<gene>
    <name evidence="7" type="ORF">IW256_008071</name>
</gene>
<feature type="DNA-binding region" description="H-T-H motif" evidence="4">
    <location>
        <begin position="49"/>
        <end position="68"/>
    </location>
</feature>
<sequence>MRDGAETDGTEPGGSAAPAPLTERGARTRERLLAAAREVFEERGFLDTRVAHITRHAKVAYGSFYTYFPSKEAVFLEVADRLFEDMTRHVLVPSAGPSPTERIRHANRAYYEAYLRNARMMAIIEQVATFNEEFQEMRRKHRAALVGRSARAIGRWQRAGLVAADLDPELAARALAAMVDHSLYLWLVQGDDPAGTERLLDTLDALYIRALGLPPAPARNADGAHRTGR</sequence>
<dbReference type="PANTHER" id="PTHR30055">
    <property type="entry name" value="HTH-TYPE TRANSCRIPTIONAL REGULATOR RUTR"/>
    <property type="match status" value="1"/>
</dbReference>
<reference evidence="7" key="1">
    <citation type="submission" date="2020-11" db="EMBL/GenBank/DDBJ databases">
        <title>Sequencing the genomes of 1000 actinobacteria strains.</title>
        <authorList>
            <person name="Klenk H.-P."/>
        </authorList>
    </citation>
    <scope>NUCLEOTIDE SEQUENCE</scope>
    <source>
        <strain evidence="7">DSM 43175</strain>
    </source>
</reference>
<dbReference type="PROSITE" id="PS50977">
    <property type="entry name" value="HTH_TETR_2"/>
    <property type="match status" value="1"/>
</dbReference>
<dbReference type="InterPro" id="IPR050109">
    <property type="entry name" value="HTH-type_TetR-like_transc_reg"/>
</dbReference>
<dbReference type="GO" id="GO:0003700">
    <property type="term" value="F:DNA-binding transcription factor activity"/>
    <property type="evidence" value="ECO:0007669"/>
    <property type="project" value="TreeGrafter"/>
</dbReference>
<feature type="domain" description="HTH tetR-type" evidence="6">
    <location>
        <begin position="26"/>
        <end position="86"/>
    </location>
</feature>
<evidence type="ECO:0000256" key="1">
    <source>
        <dbReference type="ARBA" id="ARBA00023015"/>
    </source>
</evidence>
<evidence type="ECO:0000256" key="5">
    <source>
        <dbReference type="SAM" id="MobiDB-lite"/>
    </source>
</evidence>
<evidence type="ECO:0000313" key="7">
    <source>
        <dbReference type="EMBL" id="MBG6093958.1"/>
    </source>
</evidence>
<evidence type="ECO:0000256" key="4">
    <source>
        <dbReference type="PROSITE-ProRule" id="PRU00335"/>
    </source>
</evidence>
<dbReference type="Pfam" id="PF00440">
    <property type="entry name" value="TetR_N"/>
    <property type="match status" value="1"/>
</dbReference>
<dbReference type="PANTHER" id="PTHR30055:SF234">
    <property type="entry name" value="HTH-TYPE TRANSCRIPTIONAL REGULATOR BETI"/>
    <property type="match status" value="1"/>
</dbReference>
<dbReference type="Proteomes" id="UP000614047">
    <property type="component" value="Unassembled WGS sequence"/>
</dbReference>
<name>A0A931DSI0_9ACTN</name>
<dbReference type="SUPFAM" id="SSF46689">
    <property type="entry name" value="Homeodomain-like"/>
    <property type="match status" value="1"/>
</dbReference>
<dbReference type="Gene3D" id="1.10.357.10">
    <property type="entry name" value="Tetracycline Repressor, domain 2"/>
    <property type="match status" value="1"/>
</dbReference>